<dbReference type="InterPro" id="IPR016174">
    <property type="entry name" value="Di-haem_cyt_TM"/>
</dbReference>
<keyword evidence="5" id="KW-0349">Heme</keyword>
<dbReference type="AlphaFoldDB" id="A0A0D0L3B0"/>
<dbReference type="InterPro" id="IPR052168">
    <property type="entry name" value="Cytochrome_b561_oxidase"/>
</dbReference>
<comment type="caution">
    <text evidence="15">The sequence shown here is derived from an EMBL/GenBank/DDBJ whole genome shotgun (WGS) entry which is preliminary data.</text>
</comment>
<evidence type="ECO:0000256" key="2">
    <source>
        <dbReference type="ARBA" id="ARBA00004651"/>
    </source>
</evidence>
<dbReference type="PANTHER" id="PTHR30529:SF7">
    <property type="entry name" value="CYTOCHROME B561 BACTERIAL_NI-HYDROGENASE DOMAIN-CONTAINING PROTEIN"/>
    <property type="match status" value="1"/>
</dbReference>
<feature type="transmembrane region" description="Helical" evidence="13">
    <location>
        <begin position="12"/>
        <end position="29"/>
    </location>
</feature>
<dbReference type="OrthoDB" id="9793784at2"/>
<keyword evidence="10" id="KW-0408">Iron</keyword>
<dbReference type="InterPro" id="IPR011577">
    <property type="entry name" value="Cyt_b561_bac/Ni-Hgenase"/>
</dbReference>
<dbReference type="RefSeq" id="WP_042552446.1">
    <property type="nucleotide sequence ID" value="NZ_JXQW01000006.1"/>
</dbReference>
<evidence type="ECO:0000313" key="16">
    <source>
        <dbReference type="Proteomes" id="UP000032068"/>
    </source>
</evidence>
<comment type="similarity">
    <text evidence="12">Belongs to the cytochrome b561 family.</text>
</comment>
<dbReference type="Pfam" id="PF01292">
    <property type="entry name" value="Ni_hydr_CYTB"/>
    <property type="match status" value="1"/>
</dbReference>
<feature type="transmembrane region" description="Helical" evidence="13">
    <location>
        <begin position="49"/>
        <end position="66"/>
    </location>
</feature>
<dbReference type="EMBL" id="JXQW01000006">
    <property type="protein sequence ID" value="KIQ05299.1"/>
    <property type="molecule type" value="Genomic_DNA"/>
</dbReference>
<evidence type="ECO:0000256" key="6">
    <source>
        <dbReference type="ARBA" id="ARBA00022692"/>
    </source>
</evidence>
<evidence type="ECO:0000256" key="7">
    <source>
        <dbReference type="ARBA" id="ARBA00022723"/>
    </source>
</evidence>
<feature type="transmembrane region" description="Helical" evidence="13">
    <location>
        <begin position="87"/>
        <end position="106"/>
    </location>
</feature>
<evidence type="ECO:0000256" key="9">
    <source>
        <dbReference type="ARBA" id="ARBA00022989"/>
    </source>
</evidence>
<dbReference type="GO" id="GO:0020037">
    <property type="term" value="F:heme binding"/>
    <property type="evidence" value="ECO:0007669"/>
    <property type="project" value="TreeGrafter"/>
</dbReference>
<dbReference type="PANTHER" id="PTHR30529">
    <property type="entry name" value="CYTOCHROME B561"/>
    <property type="match status" value="1"/>
</dbReference>
<proteinExistence type="inferred from homology"/>
<organism evidence="15 16">
    <name type="scientific">Pseudomonas fulva</name>
    <dbReference type="NCBI Taxonomy" id="47880"/>
    <lineage>
        <taxon>Bacteria</taxon>
        <taxon>Pseudomonadati</taxon>
        <taxon>Pseudomonadota</taxon>
        <taxon>Gammaproteobacteria</taxon>
        <taxon>Pseudomonadales</taxon>
        <taxon>Pseudomonadaceae</taxon>
        <taxon>Pseudomonas</taxon>
    </lineage>
</organism>
<protein>
    <submittedName>
        <fullName evidence="15">Cytochrome B561</fullName>
    </submittedName>
</protein>
<evidence type="ECO:0000256" key="11">
    <source>
        <dbReference type="ARBA" id="ARBA00023136"/>
    </source>
</evidence>
<keyword evidence="7" id="KW-0479">Metal-binding</keyword>
<sequence length="174" mass="19653">MKHRYSSTQIGLHWLTALLVLCTLFLPYGQDLVADLLGGTGGVFTLHKSLGLTILLLTVARLLVRARHGAPHLLRDSAIWQRRAAKAGHIALYLLLLLMPLSGLLFGRRPVELFWLVQIDPLPLSDGARALARQFHLTAKYLLFALILGHTFMALWHHYRLRDGVLRAMLPRRD</sequence>
<gene>
    <name evidence="15" type="ORF">RU08_03655</name>
</gene>
<name>A0A0D0L3B0_9PSED</name>
<evidence type="ECO:0000256" key="12">
    <source>
        <dbReference type="ARBA" id="ARBA00037975"/>
    </source>
</evidence>
<dbReference type="GO" id="GO:0046872">
    <property type="term" value="F:metal ion binding"/>
    <property type="evidence" value="ECO:0007669"/>
    <property type="project" value="UniProtKB-KW"/>
</dbReference>
<feature type="transmembrane region" description="Helical" evidence="13">
    <location>
        <begin position="141"/>
        <end position="159"/>
    </location>
</feature>
<comment type="subcellular location">
    <subcellularLocation>
        <location evidence="2">Cell membrane</location>
        <topology evidence="2">Multi-pass membrane protein</topology>
    </subcellularLocation>
</comment>
<evidence type="ECO:0000256" key="10">
    <source>
        <dbReference type="ARBA" id="ARBA00023004"/>
    </source>
</evidence>
<dbReference type="GO" id="GO:0009055">
    <property type="term" value="F:electron transfer activity"/>
    <property type="evidence" value="ECO:0007669"/>
    <property type="project" value="InterPro"/>
</dbReference>
<keyword evidence="8" id="KW-0249">Electron transport</keyword>
<dbReference type="GO" id="GO:0022904">
    <property type="term" value="P:respiratory electron transport chain"/>
    <property type="evidence" value="ECO:0007669"/>
    <property type="project" value="InterPro"/>
</dbReference>
<evidence type="ECO:0000256" key="1">
    <source>
        <dbReference type="ARBA" id="ARBA00001970"/>
    </source>
</evidence>
<comment type="cofactor">
    <cofactor evidence="1">
        <name>heme b</name>
        <dbReference type="ChEBI" id="CHEBI:60344"/>
    </cofactor>
</comment>
<evidence type="ECO:0000313" key="15">
    <source>
        <dbReference type="EMBL" id="KIQ05299.1"/>
    </source>
</evidence>
<evidence type="ECO:0000256" key="3">
    <source>
        <dbReference type="ARBA" id="ARBA00022448"/>
    </source>
</evidence>
<evidence type="ECO:0000256" key="8">
    <source>
        <dbReference type="ARBA" id="ARBA00022982"/>
    </source>
</evidence>
<keyword evidence="4" id="KW-1003">Cell membrane</keyword>
<feature type="domain" description="Cytochrome b561 bacterial/Ni-hydrogenase" evidence="14">
    <location>
        <begin position="4"/>
        <end position="171"/>
    </location>
</feature>
<reference evidence="15 16" key="1">
    <citation type="submission" date="2014-12" db="EMBL/GenBank/DDBJ databases">
        <title>16Stimator: statistical estimation of ribosomal gene copy numbers from draft genome assemblies.</title>
        <authorList>
            <person name="Perisin M.A."/>
            <person name="Vetter M."/>
            <person name="Gilbert J.A."/>
            <person name="Bergelson J."/>
        </authorList>
    </citation>
    <scope>NUCLEOTIDE SEQUENCE [LARGE SCALE GENOMIC DNA]</scope>
    <source>
        <strain evidence="15 16">MEJ086</strain>
    </source>
</reference>
<dbReference type="Proteomes" id="UP000032068">
    <property type="component" value="Unassembled WGS sequence"/>
</dbReference>
<evidence type="ECO:0000256" key="4">
    <source>
        <dbReference type="ARBA" id="ARBA00022475"/>
    </source>
</evidence>
<keyword evidence="6 13" id="KW-0812">Transmembrane</keyword>
<evidence type="ECO:0000259" key="14">
    <source>
        <dbReference type="Pfam" id="PF01292"/>
    </source>
</evidence>
<dbReference type="SUPFAM" id="SSF81342">
    <property type="entry name" value="Transmembrane di-heme cytochromes"/>
    <property type="match status" value="1"/>
</dbReference>
<evidence type="ECO:0000256" key="5">
    <source>
        <dbReference type="ARBA" id="ARBA00022617"/>
    </source>
</evidence>
<accession>A0A0D0L3B0</accession>
<keyword evidence="11 13" id="KW-0472">Membrane</keyword>
<dbReference type="GO" id="GO:0005886">
    <property type="term" value="C:plasma membrane"/>
    <property type="evidence" value="ECO:0007669"/>
    <property type="project" value="UniProtKB-SubCell"/>
</dbReference>
<keyword evidence="9 13" id="KW-1133">Transmembrane helix</keyword>
<keyword evidence="3" id="KW-0813">Transport</keyword>
<evidence type="ECO:0000256" key="13">
    <source>
        <dbReference type="SAM" id="Phobius"/>
    </source>
</evidence>